<reference evidence="1 2" key="1">
    <citation type="submission" date="2016-03" db="EMBL/GenBank/DDBJ databases">
        <title>Choanephora cucurbitarum.</title>
        <authorList>
            <person name="Min B."/>
            <person name="Park H."/>
            <person name="Park J.-H."/>
            <person name="Shin H.-D."/>
            <person name="Choi I.-G."/>
        </authorList>
    </citation>
    <scope>NUCLEOTIDE SEQUENCE [LARGE SCALE GENOMIC DNA]</scope>
    <source>
        <strain evidence="1 2">KUS-F28377</strain>
    </source>
</reference>
<dbReference type="Proteomes" id="UP000093000">
    <property type="component" value="Unassembled WGS sequence"/>
</dbReference>
<evidence type="ECO:0000313" key="1">
    <source>
        <dbReference type="EMBL" id="OBZ80285.1"/>
    </source>
</evidence>
<keyword evidence="2" id="KW-1185">Reference proteome</keyword>
<proteinExistence type="predicted"/>
<evidence type="ECO:0000313" key="2">
    <source>
        <dbReference type="Proteomes" id="UP000093000"/>
    </source>
</evidence>
<gene>
    <name evidence="1" type="ORF">A0J61_11667</name>
</gene>
<feature type="non-terminal residue" evidence="1">
    <location>
        <position position="62"/>
    </location>
</feature>
<protein>
    <submittedName>
        <fullName evidence="1">Uncharacterized protein</fullName>
    </submittedName>
</protein>
<accession>A0A1C7MTS0</accession>
<comment type="caution">
    <text evidence="1">The sequence shown here is derived from an EMBL/GenBank/DDBJ whole genome shotgun (WGS) entry which is preliminary data.</text>
</comment>
<sequence length="62" mass="7310">MNTNNIQFLPSNELLQQKPHLKEYLDDLERLQSRYLQEHPEEDEDEVQLLGVGRLGLRHLGV</sequence>
<organism evidence="1 2">
    <name type="scientific">Choanephora cucurbitarum</name>
    <dbReference type="NCBI Taxonomy" id="101091"/>
    <lineage>
        <taxon>Eukaryota</taxon>
        <taxon>Fungi</taxon>
        <taxon>Fungi incertae sedis</taxon>
        <taxon>Mucoromycota</taxon>
        <taxon>Mucoromycotina</taxon>
        <taxon>Mucoromycetes</taxon>
        <taxon>Mucorales</taxon>
        <taxon>Mucorineae</taxon>
        <taxon>Choanephoraceae</taxon>
        <taxon>Choanephoroideae</taxon>
        <taxon>Choanephora</taxon>
    </lineage>
</organism>
<dbReference type="InParanoid" id="A0A1C7MTS0"/>
<dbReference type="AlphaFoldDB" id="A0A1C7MTS0"/>
<dbReference type="EMBL" id="LUGH01002317">
    <property type="protein sequence ID" value="OBZ80285.1"/>
    <property type="molecule type" value="Genomic_DNA"/>
</dbReference>
<name>A0A1C7MTS0_9FUNG</name>